<dbReference type="InterPro" id="IPR036378">
    <property type="entry name" value="FAS1_dom_sf"/>
</dbReference>
<proteinExistence type="predicted"/>
<dbReference type="RefSeq" id="WP_192461691.1">
    <property type="nucleotide sequence ID" value="NZ_JACYFJ010000002.1"/>
</dbReference>
<reference evidence="4" key="1">
    <citation type="journal article" date="2019" name="Int. J. Syst. Evol. Microbiol.">
        <title>The Global Catalogue of Microorganisms (GCM) 10K type strain sequencing project: providing services to taxonomists for standard genome sequencing and annotation.</title>
        <authorList>
            <consortium name="The Broad Institute Genomics Platform"/>
            <consortium name="The Broad Institute Genome Sequencing Center for Infectious Disease"/>
            <person name="Wu L."/>
            <person name="Ma J."/>
        </authorList>
    </citation>
    <scope>NUCLEOTIDE SEQUENCE [LARGE SCALE GENOMIC DNA]</scope>
    <source>
        <strain evidence="4">CECT 7477</strain>
    </source>
</reference>
<dbReference type="InterPro" id="IPR050904">
    <property type="entry name" value="Adhesion/Biosynth-related"/>
</dbReference>
<protein>
    <submittedName>
        <fullName evidence="3">Fasciclin domain-containing protein</fullName>
    </submittedName>
</protein>
<feature type="domain" description="FAS1" evidence="2">
    <location>
        <begin position="30"/>
        <end position="174"/>
    </location>
</feature>
<dbReference type="Pfam" id="PF02469">
    <property type="entry name" value="Fasciclin"/>
    <property type="match status" value="1"/>
</dbReference>
<organism evidence="3 4">
    <name type="scientific">Euzebyella saccharophila</name>
    <dbReference type="NCBI Taxonomy" id="679664"/>
    <lineage>
        <taxon>Bacteria</taxon>
        <taxon>Pseudomonadati</taxon>
        <taxon>Bacteroidota</taxon>
        <taxon>Flavobacteriia</taxon>
        <taxon>Flavobacteriales</taxon>
        <taxon>Flavobacteriaceae</taxon>
        <taxon>Euzebyella</taxon>
    </lineage>
</organism>
<dbReference type="SMART" id="SM00554">
    <property type="entry name" value="FAS1"/>
    <property type="match status" value="1"/>
</dbReference>
<sequence>MKLTVKSIIVVLLFAGVSVSAQSKIQENKNKSIVKTTASSDHHKTLLAAMRATDLEQLLDKSGPFTVFAPSDSAFENISGKSIEYLLDPQNRKELKELVTYHIVAGKLSASKILKAMCQGRGRATFTTVHGDKIVATMNGIDIVLTDSHGNKATIVVADSNQLNGVIHEIDSVIQPAYVRS</sequence>
<gene>
    <name evidence="3" type="ORF">ACFOUT_13830</name>
</gene>
<evidence type="ECO:0000313" key="4">
    <source>
        <dbReference type="Proteomes" id="UP001595814"/>
    </source>
</evidence>
<keyword evidence="1" id="KW-0732">Signal</keyword>
<evidence type="ECO:0000259" key="2">
    <source>
        <dbReference type="PROSITE" id="PS50213"/>
    </source>
</evidence>
<name>A0ABV8JVX7_9FLAO</name>
<evidence type="ECO:0000256" key="1">
    <source>
        <dbReference type="SAM" id="SignalP"/>
    </source>
</evidence>
<dbReference type="SUPFAM" id="SSF82153">
    <property type="entry name" value="FAS1 domain"/>
    <property type="match status" value="1"/>
</dbReference>
<dbReference type="EMBL" id="JBHSAW010000010">
    <property type="protein sequence ID" value="MFC4096964.1"/>
    <property type="molecule type" value="Genomic_DNA"/>
</dbReference>
<accession>A0ABV8JVX7</accession>
<dbReference type="PANTHER" id="PTHR10900:SF77">
    <property type="entry name" value="FI19380P1"/>
    <property type="match status" value="1"/>
</dbReference>
<dbReference type="Gene3D" id="2.30.180.10">
    <property type="entry name" value="FAS1 domain"/>
    <property type="match status" value="1"/>
</dbReference>
<keyword evidence="4" id="KW-1185">Reference proteome</keyword>
<comment type="caution">
    <text evidence="3">The sequence shown here is derived from an EMBL/GenBank/DDBJ whole genome shotgun (WGS) entry which is preliminary data.</text>
</comment>
<dbReference type="InterPro" id="IPR000782">
    <property type="entry name" value="FAS1_domain"/>
</dbReference>
<dbReference type="Proteomes" id="UP001595814">
    <property type="component" value="Unassembled WGS sequence"/>
</dbReference>
<feature type="chain" id="PRO_5047185150" evidence="1">
    <location>
        <begin position="22"/>
        <end position="181"/>
    </location>
</feature>
<dbReference type="PANTHER" id="PTHR10900">
    <property type="entry name" value="PERIOSTIN-RELATED"/>
    <property type="match status" value="1"/>
</dbReference>
<evidence type="ECO:0000313" key="3">
    <source>
        <dbReference type="EMBL" id="MFC4096964.1"/>
    </source>
</evidence>
<feature type="signal peptide" evidence="1">
    <location>
        <begin position="1"/>
        <end position="21"/>
    </location>
</feature>
<dbReference type="PROSITE" id="PS50213">
    <property type="entry name" value="FAS1"/>
    <property type="match status" value="1"/>
</dbReference>